<dbReference type="InterPro" id="IPR022629">
    <property type="entry name" value="S-AdoMet_synt_central"/>
</dbReference>
<dbReference type="Pfam" id="PF02773">
    <property type="entry name" value="S-AdoMet_synt_C"/>
    <property type="match status" value="1"/>
</dbReference>
<keyword evidence="6 10" id="KW-0547">Nucleotide-binding</keyword>
<dbReference type="STRING" id="314285.KT71_05247"/>
<keyword evidence="4 10" id="KW-0808">Transferase</keyword>
<evidence type="ECO:0000256" key="4">
    <source>
        <dbReference type="ARBA" id="ARBA00022679"/>
    </source>
</evidence>
<dbReference type="PANTHER" id="PTHR11964">
    <property type="entry name" value="S-ADENOSYLMETHIONINE SYNTHETASE"/>
    <property type="match status" value="1"/>
</dbReference>
<feature type="binding site" evidence="10">
    <location>
        <position position="267"/>
    </location>
    <ligand>
        <name>ATP</name>
        <dbReference type="ChEBI" id="CHEBI:30616"/>
        <note>ligand shared between two neighboring subunits</note>
    </ligand>
</feature>
<evidence type="ECO:0000256" key="5">
    <source>
        <dbReference type="ARBA" id="ARBA00022723"/>
    </source>
</evidence>
<feature type="binding site" evidence="10">
    <location>
        <position position="240"/>
    </location>
    <ligand>
        <name>ATP</name>
        <dbReference type="ChEBI" id="CHEBI:30616"/>
        <note>ligand shared between two neighboring subunits</note>
    </ligand>
</feature>
<feature type="domain" description="S-adenosylmethionine synthetase central" evidence="14">
    <location>
        <begin position="115"/>
        <end position="232"/>
    </location>
</feature>
<evidence type="ECO:0000256" key="1">
    <source>
        <dbReference type="ARBA" id="ARBA00005224"/>
    </source>
</evidence>
<dbReference type="HAMAP" id="MF_00086">
    <property type="entry name" value="S_AdoMet_synth1"/>
    <property type="match status" value="1"/>
</dbReference>
<comment type="similarity">
    <text evidence="2 10 12">Belongs to the AdoMet synthase family.</text>
</comment>
<keyword evidence="3 10" id="KW-0554">One-carbon metabolism</keyword>
<comment type="subcellular location">
    <subcellularLocation>
        <location evidence="10 11">Cytoplasm</location>
    </subcellularLocation>
</comment>
<keyword evidence="10" id="KW-0963">Cytoplasm</keyword>
<evidence type="ECO:0000259" key="14">
    <source>
        <dbReference type="Pfam" id="PF02772"/>
    </source>
</evidence>
<dbReference type="InterPro" id="IPR022631">
    <property type="entry name" value="ADOMET_SYNTHASE_CS"/>
</dbReference>
<keyword evidence="5 10" id="KW-0479">Metal-binding</keyword>
<sequence>MSEYGIFTSESVSEGHPDKMADQISDAVLDHILTDDKDARVAVETMVKTGMVVVAGEVTTSTYVDLEEIVRDVVLDIGYNSSDVGFDGASCAVLNAIGKQSHDIAMGVDEGEEKEQGAGDQGLMFGYASNETDVLMPAPIYYSHRLVERQAQLRKDGSLSWLRPDAKSQVTLRYDNGKPVAVDAVVLSTQHDAEVSQADIREAVMEMIVKDVLPAEWLHADTQYHINPTGQFIIGGPVGDCGLTGRKIIVDTYGGMARHGGGAFSGKDPSKVDRSAAYAGRYVAKNIVAAGLAERCEIQVSYAIGVAEPTSISVNSFGTGKIDDLRIVELVREHFDLRPKGLIDMLDLKRPIYRATAAYGHFGREEPNFSWERTDKAEALKAAI</sequence>
<keyword evidence="8 10" id="KW-0460">Magnesium</keyword>
<dbReference type="GO" id="GO:0006556">
    <property type="term" value="P:S-adenosylmethionine biosynthetic process"/>
    <property type="evidence" value="ECO:0007669"/>
    <property type="project" value="UniProtKB-UniRule"/>
</dbReference>
<dbReference type="UniPathway" id="UPA00315">
    <property type="reaction ID" value="UER00080"/>
</dbReference>
<feature type="region of interest" description="Flexible loop" evidence="10">
    <location>
        <begin position="100"/>
        <end position="110"/>
    </location>
</feature>
<dbReference type="NCBIfam" id="TIGR01034">
    <property type="entry name" value="metK"/>
    <property type="match status" value="1"/>
</dbReference>
<dbReference type="Pfam" id="PF02772">
    <property type="entry name" value="S-AdoMet_synt_M"/>
    <property type="match status" value="1"/>
</dbReference>
<comment type="cofactor">
    <cofactor evidence="10">
        <name>K(+)</name>
        <dbReference type="ChEBI" id="CHEBI:29103"/>
    </cofactor>
    <text evidence="10">Binds 1 potassium ion per subunit.</text>
</comment>
<feature type="binding site" description="in other chain" evidence="10">
    <location>
        <position position="57"/>
    </location>
    <ligand>
        <name>L-methionine</name>
        <dbReference type="ChEBI" id="CHEBI:57844"/>
        <note>ligand shared between two neighboring subunits</note>
    </ligand>
</feature>
<reference evidence="16 17" key="1">
    <citation type="journal article" date="2007" name="Proc. Natl. Acad. Sci. U.S.A.">
        <title>Characterization of a marine gammaproteobacterium capable of aerobic anoxygenic photosynthesis.</title>
        <authorList>
            <person name="Fuchs B.M."/>
            <person name="Spring S."/>
            <person name="Teeling H."/>
            <person name="Quast C."/>
            <person name="Wulf J."/>
            <person name="Schattenhofer M."/>
            <person name="Yan S."/>
            <person name="Ferriera S."/>
            <person name="Johnson J."/>
            <person name="Glockner F.O."/>
            <person name="Amann R."/>
        </authorList>
    </citation>
    <scope>NUCLEOTIDE SEQUENCE [LARGE SCALE GENOMIC DNA]</scope>
    <source>
        <strain evidence="16">KT71</strain>
    </source>
</reference>
<dbReference type="HOGENOM" id="CLU_041802_1_1_6"/>
<evidence type="ECO:0000256" key="10">
    <source>
        <dbReference type="HAMAP-Rule" id="MF_00086"/>
    </source>
</evidence>
<dbReference type="GO" id="GO:0004478">
    <property type="term" value="F:methionine adenosyltransferase activity"/>
    <property type="evidence" value="ECO:0007669"/>
    <property type="project" value="UniProtKB-UniRule"/>
</dbReference>
<dbReference type="GO" id="GO:0005737">
    <property type="term" value="C:cytoplasm"/>
    <property type="evidence" value="ECO:0007669"/>
    <property type="project" value="UniProtKB-SubCell"/>
</dbReference>
<dbReference type="EC" id="2.5.1.6" evidence="10"/>
<dbReference type="FunFam" id="3.30.300.10:FF:000004">
    <property type="entry name" value="S-adenosylmethionine synthase"/>
    <property type="match status" value="1"/>
</dbReference>
<evidence type="ECO:0000256" key="9">
    <source>
        <dbReference type="ARBA" id="ARBA00022958"/>
    </source>
</evidence>
<dbReference type="InterPro" id="IPR022636">
    <property type="entry name" value="S-AdoMet_synthetase_sfam"/>
</dbReference>
<dbReference type="AlphaFoldDB" id="A4ABV3"/>
<feature type="binding site" description="in other chain" evidence="10">
    <location>
        <position position="16"/>
    </location>
    <ligand>
        <name>ATP</name>
        <dbReference type="ChEBI" id="CHEBI:30616"/>
        <note>ligand shared between two neighboring subunits</note>
    </ligand>
</feature>
<comment type="pathway">
    <text evidence="1 10">Amino-acid biosynthesis; S-adenosyl-L-methionine biosynthesis; S-adenosyl-L-methionine from L-methionine: step 1/1.</text>
</comment>
<dbReference type="PROSITE" id="PS00376">
    <property type="entry name" value="ADOMET_SYNTHASE_1"/>
    <property type="match status" value="1"/>
</dbReference>
<keyword evidence="17" id="KW-1185">Reference proteome</keyword>
<dbReference type="SUPFAM" id="SSF55973">
    <property type="entry name" value="S-adenosylmethionine synthetase"/>
    <property type="match status" value="3"/>
</dbReference>
<dbReference type="InterPro" id="IPR002133">
    <property type="entry name" value="S-AdoMet_synthetase"/>
</dbReference>
<evidence type="ECO:0000313" key="17">
    <source>
        <dbReference type="Proteomes" id="UP000019205"/>
    </source>
</evidence>
<dbReference type="InterPro" id="IPR022628">
    <property type="entry name" value="S-AdoMet_synt_N"/>
</dbReference>
<dbReference type="GO" id="GO:0005524">
    <property type="term" value="F:ATP binding"/>
    <property type="evidence" value="ECO:0007669"/>
    <property type="project" value="UniProtKB-UniRule"/>
</dbReference>
<comment type="catalytic activity">
    <reaction evidence="10">
        <text>L-methionine + ATP + H2O = S-adenosyl-L-methionine + phosphate + diphosphate</text>
        <dbReference type="Rhea" id="RHEA:21080"/>
        <dbReference type="ChEBI" id="CHEBI:15377"/>
        <dbReference type="ChEBI" id="CHEBI:30616"/>
        <dbReference type="ChEBI" id="CHEBI:33019"/>
        <dbReference type="ChEBI" id="CHEBI:43474"/>
        <dbReference type="ChEBI" id="CHEBI:57844"/>
        <dbReference type="ChEBI" id="CHEBI:59789"/>
        <dbReference type="EC" id="2.5.1.6"/>
    </reaction>
</comment>
<feature type="binding site" description="in other chain" evidence="10">
    <location>
        <begin position="246"/>
        <end position="247"/>
    </location>
    <ligand>
        <name>ATP</name>
        <dbReference type="ChEBI" id="CHEBI:30616"/>
        <note>ligand shared between two neighboring subunits</note>
    </ligand>
</feature>
<comment type="caution">
    <text evidence="16">The sequence shown here is derived from an EMBL/GenBank/DDBJ whole genome shotgun (WGS) entry which is preliminary data.</text>
</comment>
<dbReference type="GO" id="GO:0000287">
    <property type="term" value="F:magnesium ion binding"/>
    <property type="evidence" value="ECO:0007669"/>
    <property type="project" value="UniProtKB-UniRule"/>
</dbReference>
<evidence type="ECO:0000256" key="11">
    <source>
        <dbReference type="RuleBase" id="RU000542"/>
    </source>
</evidence>
<evidence type="ECO:0000256" key="3">
    <source>
        <dbReference type="ARBA" id="ARBA00022563"/>
    </source>
</evidence>
<dbReference type="GO" id="GO:0006730">
    <property type="term" value="P:one-carbon metabolic process"/>
    <property type="evidence" value="ECO:0007669"/>
    <property type="project" value="UniProtKB-KW"/>
</dbReference>
<comment type="subunit">
    <text evidence="10">Homotetramer; dimer of dimers.</text>
</comment>
<dbReference type="InterPro" id="IPR022630">
    <property type="entry name" value="S-AdoMet_synt_C"/>
</dbReference>
<dbReference type="Gene3D" id="3.30.300.10">
    <property type="match status" value="3"/>
</dbReference>
<dbReference type="Proteomes" id="UP000019205">
    <property type="component" value="Chromosome"/>
</dbReference>
<dbReference type="OrthoDB" id="9801686at2"/>
<feature type="binding site" description="in other chain" evidence="10">
    <location>
        <position position="271"/>
    </location>
    <ligand>
        <name>L-methionine</name>
        <dbReference type="ChEBI" id="CHEBI:57844"/>
        <note>ligand shared between two neighboring subunits</note>
    </ligand>
</feature>
<feature type="domain" description="S-adenosylmethionine synthetase C-terminal" evidence="15">
    <location>
        <begin position="234"/>
        <end position="373"/>
    </location>
</feature>
<dbReference type="PROSITE" id="PS00377">
    <property type="entry name" value="ADOMET_SYNTHASE_2"/>
    <property type="match status" value="1"/>
</dbReference>
<dbReference type="Pfam" id="PF00438">
    <property type="entry name" value="S-AdoMet_synt_N"/>
    <property type="match status" value="1"/>
</dbReference>
<evidence type="ECO:0000259" key="15">
    <source>
        <dbReference type="Pfam" id="PF02773"/>
    </source>
</evidence>
<evidence type="ECO:0000256" key="2">
    <source>
        <dbReference type="ARBA" id="ARBA00009685"/>
    </source>
</evidence>
<feature type="binding site" evidence="10">
    <location>
        <position position="240"/>
    </location>
    <ligand>
        <name>L-methionine</name>
        <dbReference type="ChEBI" id="CHEBI:57844"/>
        <note>ligand shared between two neighboring subunits</note>
    </ligand>
</feature>
<feature type="domain" description="S-adenosylmethionine synthetase N-terminal" evidence="13">
    <location>
        <begin position="6"/>
        <end position="101"/>
    </location>
</feature>
<dbReference type="EMBL" id="AAOA02000006">
    <property type="protein sequence ID" value="EAQ96403.1"/>
    <property type="molecule type" value="Genomic_DNA"/>
</dbReference>
<keyword evidence="7 10" id="KW-0067">ATP-binding</keyword>
<evidence type="ECO:0000256" key="12">
    <source>
        <dbReference type="RuleBase" id="RU004462"/>
    </source>
</evidence>
<dbReference type="FunFam" id="3.30.300.10:FF:000003">
    <property type="entry name" value="S-adenosylmethionine synthase"/>
    <property type="match status" value="1"/>
</dbReference>
<organism evidence="16 17">
    <name type="scientific">Congregibacter litoralis KT71</name>
    <dbReference type="NCBI Taxonomy" id="314285"/>
    <lineage>
        <taxon>Bacteria</taxon>
        <taxon>Pseudomonadati</taxon>
        <taxon>Pseudomonadota</taxon>
        <taxon>Gammaproteobacteria</taxon>
        <taxon>Cellvibrionales</taxon>
        <taxon>Halieaceae</taxon>
        <taxon>Congregibacter</taxon>
    </lineage>
</organism>
<feature type="binding site" evidence="10">
    <location>
        <position position="44"/>
    </location>
    <ligand>
        <name>K(+)</name>
        <dbReference type="ChEBI" id="CHEBI:29103"/>
    </ligand>
</feature>
<dbReference type="RefSeq" id="WP_008293467.1">
    <property type="nucleotide sequence ID" value="NZ_CM002299.1"/>
</dbReference>
<dbReference type="PIRSF" id="PIRSF000497">
    <property type="entry name" value="MAT"/>
    <property type="match status" value="1"/>
</dbReference>
<protein>
    <recommendedName>
        <fullName evidence="10">S-adenosylmethionine synthase</fullName>
        <shortName evidence="10">AdoMet synthase</shortName>
        <ecNumber evidence="10">2.5.1.6</ecNumber>
    </recommendedName>
    <alternativeName>
        <fullName evidence="10">MAT</fullName>
    </alternativeName>
    <alternativeName>
        <fullName evidence="10">Methionine adenosyltransferase</fullName>
    </alternativeName>
</protein>
<dbReference type="eggNOG" id="COG0192">
    <property type="taxonomic scope" value="Bacteria"/>
</dbReference>
<feature type="binding site" description="in other chain" evidence="10">
    <location>
        <begin position="165"/>
        <end position="167"/>
    </location>
    <ligand>
        <name>ATP</name>
        <dbReference type="ChEBI" id="CHEBI:30616"/>
        <note>ligand shared between two neighboring subunits</note>
    </ligand>
</feature>
<evidence type="ECO:0000256" key="8">
    <source>
        <dbReference type="ARBA" id="ARBA00022842"/>
    </source>
</evidence>
<name>A4ABV3_9GAMM</name>
<dbReference type="CDD" id="cd18079">
    <property type="entry name" value="S-AdoMet_synt"/>
    <property type="match status" value="1"/>
</dbReference>
<keyword evidence="9 10" id="KW-0630">Potassium</keyword>
<feature type="binding site" evidence="10">
    <location>
        <position position="18"/>
    </location>
    <ligand>
        <name>Mg(2+)</name>
        <dbReference type="ChEBI" id="CHEBI:18420"/>
    </ligand>
</feature>
<feature type="binding site" evidence="10">
    <location>
        <position position="263"/>
    </location>
    <ligand>
        <name>ATP</name>
        <dbReference type="ChEBI" id="CHEBI:30616"/>
        <note>ligand shared between two neighboring subunits</note>
    </ligand>
</feature>
<evidence type="ECO:0000256" key="7">
    <source>
        <dbReference type="ARBA" id="ARBA00022840"/>
    </source>
</evidence>
<gene>
    <name evidence="10" type="primary">metK</name>
    <name evidence="16" type="ORF">KT71_05247</name>
</gene>
<comment type="function">
    <text evidence="10">Catalyzes the formation of S-adenosylmethionine (AdoMet) from methionine and ATP. The overall synthetic reaction is composed of two sequential steps, AdoMet formation and the subsequent tripolyphosphate hydrolysis which occurs prior to release of AdoMet from the enzyme.</text>
</comment>
<evidence type="ECO:0000313" key="16">
    <source>
        <dbReference type="EMBL" id="EAQ96403.1"/>
    </source>
</evidence>
<comment type="cofactor">
    <cofactor evidence="10">
        <name>Mg(2+)</name>
        <dbReference type="ChEBI" id="CHEBI:18420"/>
    </cofactor>
    <text evidence="10">Binds 2 divalent ions per subunit.</text>
</comment>
<feature type="binding site" description="in other chain" evidence="10">
    <location>
        <position position="100"/>
    </location>
    <ligand>
        <name>L-methionine</name>
        <dbReference type="ChEBI" id="CHEBI:57844"/>
        <note>ligand shared between two neighboring subunits</note>
    </ligand>
</feature>
<proteinExistence type="inferred from homology"/>
<accession>A4ABV3</accession>
<comment type="caution">
    <text evidence="10">Lacks conserved residue(s) required for the propagation of feature annotation.</text>
</comment>
<evidence type="ECO:0000256" key="6">
    <source>
        <dbReference type="ARBA" id="ARBA00022741"/>
    </source>
</evidence>
<reference evidence="16 17" key="2">
    <citation type="journal article" date="2009" name="PLoS ONE">
        <title>The photosynthetic apparatus and its regulation in the aerobic gammaproteobacterium Congregibacter litoralis gen. nov., sp. nov.</title>
        <authorList>
            <person name="Spring S."/>
            <person name="Lunsdorf H."/>
            <person name="Fuchs B.M."/>
            <person name="Tindall B.J."/>
        </authorList>
    </citation>
    <scope>NUCLEOTIDE SEQUENCE [LARGE SCALE GENOMIC DNA]</scope>
    <source>
        <strain evidence="16">KT71</strain>
    </source>
</reference>
<evidence type="ECO:0000259" key="13">
    <source>
        <dbReference type="Pfam" id="PF00438"/>
    </source>
</evidence>